<feature type="transmembrane region" description="Helical" evidence="1">
    <location>
        <begin position="158"/>
        <end position="190"/>
    </location>
</feature>
<dbReference type="GO" id="GO:0004175">
    <property type="term" value="F:endopeptidase activity"/>
    <property type="evidence" value="ECO:0007669"/>
    <property type="project" value="UniProtKB-ARBA"/>
</dbReference>
<feature type="transmembrane region" description="Helical" evidence="1">
    <location>
        <begin position="196"/>
        <end position="216"/>
    </location>
</feature>
<keyword evidence="3" id="KW-0645">Protease</keyword>
<dbReference type="Pfam" id="PF02517">
    <property type="entry name" value="Rce1-like"/>
    <property type="match status" value="1"/>
</dbReference>
<dbReference type="PANTHER" id="PTHR36435">
    <property type="entry name" value="SLR1288 PROTEIN"/>
    <property type="match status" value="1"/>
</dbReference>
<feature type="transmembrane region" description="Helical" evidence="1">
    <location>
        <begin position="237"/>
        <end position="257"/>
    </location>
</feature>
<evidence type="ECO:0000313" key="3">
    <source>
        <dbReference type="EMBL" id="OLS02393.1"/>
    </source>
</evidence>
<dbReference type="EMBL" id="LTDM01000031">
    <property type="protein sequence ID" value="OLS02393.1"/>
    <property type="molecule type" value="Genomic_DNA"/>
</dbReference>
<gene>
    <name evidence="3" type="ORF">TICRE_16340</name>
</gene>
<dbReference type="PANTHER" id="PTHR36435:SF1">
    <property type="entry name" value="CAAX AMINO TERMINAL PROTEASE FAMILY PROTEIN"/>
    <property type="match status" value="1"/>
</dbReference>
<reference evidence="3 4" key="1">
    <citation type="submission" date="2016-02" db="EMBL/GenBank/DDBJ databases">
        <title>Genome sequence of Tissierella creatinophila DSM 6911.</title>
        <authorList>
            <person name="Poehlein A."/>
            <person name="Daniel R."/>
        </authorList>
    </citation>
    <scope>NUCLEOTIDE SEQUENCE [LARGE SCALE GENOMIC DNA]</scope>
    <source>
        <strain evidence="3 4">DSM 6911</strain>
    </source>
</reference>
<organism evidence="3 4">
    <name type="scientific">Tissierella creatinophila DSM 6911</name>
    <dbReference type="NCBI Taxonomy" id="1123403"/>
    <lineage>
        <taxon>Bacteria</taxon>
        <taxon>Bacillati</taxon>
        <taxon>Bacillota</taxon>
        <taxon>Tissierellia</taxon>
        <taxon>Tissierellales</taxon>
        <taxon>Tissierellaceae</taxon>
        <taxon>Tissierella</taxon>
    </lineage>
</organism>
<keyword evidence="3" id="KW-0378">Hydrolase</keyword>
<feature type="domain" description="CAAX prenyl protease 2/Lysostaphin resistance protein A-like" evidence="2">
    <location>
        <begin position="123"/>
        <end position="208"/>
    </location>
</feature>
<dbReference type="AlphaFoldDB" id="A0A1U7M502"/>
<evidence type="ECO:0000259" key="2">
    <source>
        <dbReference type="Pfam" id="PF02517"/>
    </source>
</evidence>
<keyword evidence="1" id="KW-1133">Transmembrane helix</keyword>
<dbReference type="OrthoDB" id="4177129at2"/>
<protein>
    <submittedName>
        <fullName evidence="3">CAAX amino terminal protease self-immunity</fullName>
    </submittedName>
</protein>
<feature type="transmembrane region" description="Helical" evidence="1">
    <location>
        <begin position="76"/>
        <end position="101"/>
    </location>
</feature>
<feature type="transmembrane region" description="Helical" evidence="1">
    <location>
        <begin position="35"/>
        <end position="55"/>
    </location>
</feature>
<feature type="transmembrane region" description="Helical" evidence="1">
    <location>
        <begin position="121"/>
        <end position="137"/>
    </location>
</feature>
<keyword evidence="4" id="KW-1185">Reference proteome</keyword>
<evidence type="ECO:0000313" key="4">
    <source>
        <dbReference type="Proteomes" id="UP000186112"/>
    </source>
</evidence>
<dbReference type="InterPro" id="IPR052710">
    <property type="entry name" value="CAAX_protease"/>
</dbReference>
<dbReference type="RefSeq" id="WP_075726950.1">
    <property type="nucleotide sequence ID" value="NZ_LTDM01000031.1"/>
</dbReference>
<feature type="transmembrane region" description="Helical" evidence="1">
    <location>
        <begin position="285"/>
        <end position="307"/>
    </location>
</feature>
<feature type="transmembrane region" description="Helical" evidence="1">
    <location>
        <begin position="12"/>
        <end position="29"/>
    </location>
</feature>
<dbReference type="InterPro" id="IPR003675">
    <property type="entry name" value="Rce1/LyrA-like_dom"/>
</dbReference>
<sequence length="308" mass="35339">MRIREELSIYKTNLLYFILAMVFLLVGGMTQNVNIFFGVLVTEVLIIALPSIMFVKLQGLNLKKVFRLNKIEFKNIILIFFITILVYPISVFFQTIFVSIIDLLRPLNPDIIPLPVEISQTPFLWAVFFVAVLPGICEEIMFRGTILRAYEKIGIKRAIIITAILFGMFHFNIINFIGPTILGIVFGIMVYKTNSIYSSMIGHTLNNSIALVLNYFMMKNMDTINNISGQETDVDTLQTIMAFAIVGVFILLLIKIVKTLLNKLTPSTVEYLEEIETEYVHNNNFLSYTPIIIVSIMFFIFNFMFIFI</sequence>
<keyword evidence="1" id="KW-0472">Membrane</keyword>
<dbReference type="Proteomes" id="UP000186112">
    <property type="component" value="Unassembled WGS sequence"/>
</dbReference>
<dbReference type="GO" id="GO:0080120">
    <property type="term" value="P:CAAX-box protein maturation"/>
    <property type="evidence" value="ECO:0007669"/>
    <property type="project" value="UniProtKB-ARBA"/>
</dbReference>
<keyword evidence="1" id="KW-0812">Transmembrane</keyword>
<name>A0A1U7M502_TISCR</name>
<proteinExistence type="predicted"/>
<comment type="caution">
    <text evidence="3">The sequence shown here is derived from an EMBL/GenBank/DDBJ whole genome shotgun (WGS) entry which is preliminary data.</text>
</comment>
<accession>A0A1U7M502</accession>
<dbReference type="GO" id="GO:0006508">
    <property type="term" value="P:proteolysis"/>
    <property type="evidence" value="ECO:0007669"/>
    <property type="project" value="UniProtKB-KW"/>
</dbReference>
<evidence type="ECO:0000256" key="1">
    <source>
        <dbReference type="SAM" id="Phobius"/>
    </source>
</evidence>